<feature type="non-terminal residue" evidence="1">
    <location>
        <position position="1"/>
    </location>
</feature>
<comment type="caution">
    <text evidence="1">The sequence shown here is derived from an EMBL/GenBank/DDBJ whole genome shotgun (WGS) entry which is preliminary data.</text>
</comment>
<accession>A0A9X9LI34</accession>
<dbReference type="EMBL" id="CYRY02004278">
    <property type="protein sequence ID" value="VCW68797.1"/>
    <property type="molecule type" value="Genomic_DNA"/>
</dbReference>
<name>A0A9X9LI34_GULGU</name>
<gene>
    <name evidence="1" type="ORF">BN2614_LOCUS2</name>
</gene>
<dbReference type="Proteomes" id="UP000269945">
    <property type="component" value="Unassembled WGS sequence"/>
</dbReference>
<reference evidence="1 2" key="1">
    <citation type="submission" date="2018-10" db="EMBL/GenBank/DDBJ databases">
        <authorList>
            <person name="Ekblom R."/>
            <person name="Jareborg N."/>
        </authorList>
    </citation>
    <scope>NUCLEOTIDE SEQUENCE [LARGE SCALE GENOMIC DNA]</scope>
    <source>
        <tissue evidence="1">Muscle</tissue>
    </source>
</reference>
<proteinExistence type="predicted"/>
<evidence type="ECO:0000313" key="2">
    <source>
        <dbReference type="Proteomes" id="UP000269945"/>
    </source>
</evidence>
<protein>
    <submittedName>
        <fullName evidence="1">Uncharacterized protein</fullName>
    </submittedName>
</protein>
<sequence length="109" mass="11663">HGLGGRQGGWQLRVLKADPQAHGPGRGGGTEAGERGAVAPVLQAARSGWVQPSAPLPQQLMTTMDPCQAAAGQRAHSSFRSGCQHYNEMSSEREMTFKTSRLLPKCPQR</sequence>
<organism evidence="1 2">
    <name type="scientific">Gulo gulo</name>
    <name type="common">Wolverine</name>
    <name type="synonym">Gluton</name>
    <dbReference type="NCBI Taxonomy" id="48420"/>
    <lineage>
        <taxon>Eukaryota</taxon>
        <taxon>Metazoa</taxon>
        <taxon>Chordata</taxon>
        <taxon>Craniata</taxon>
        <taxon>Vertebrata</taxon>
        <taxon>Euteleostomi</taxon>
        <taxon>Mammalia</taxon>
        <taxon>Eutheria</taxon>
        <taxon>Laurasiatheria</taxon>
        <taxon>Carnivora</taxon>
        <taxon>Caniformia</taxon>
        <taxon>Musteloidea</taxon>
        <taxon>Mustelidae</taxon>
        <taxon>Guloninae</taxon>
        <taxon>Gulo</taxon>
    </lineage>
</organism>
<dbReference type="AlphaFoldDB" id="A0A9X9LI34"/>
<evidence type="ECO:0000313" key="1">
    <source>
        <dbReference type="EMBL" id="VCW68797.1"/>
    </source>
</evidence>
<keyword evidence="2" id="KW-1185">Reference proteome</keyword>